<feature type="transmembrane region" description="Helical" evidence="7">
    <location>
        <begin position="217"/>
        <end position="235"/>
    </location>
</feature>
<keyword evidence="9" id="KW-1185">Reference proteome</keyword>
<accession>A0ABU3ICD8</accession>
<organism evidence="8 9">
    <name type="scientific">Gleimia hominis</name>
    <dbReference type="NCBI Taxonomy" id="595468"/>
    <lineage>
        <taxon>Bacteria</taxon>
        <taxon>Bacillati</taxon>
        <taxon>Actinomycetota</taxon>
        <taxon>Actinomycetes</taxon>
        <taxon>Actinomycetales</taxon>
        <taxon>Actinomycetaceae</taxon>
        <taxon>Gleimia</taxon>
    </lineage>
</organism>
<feature type="transmembrane region" description="Helical" evidence="7">
    <location>
        <begin position="242"/>
        <end position="262"/>
    </location>
</feature>
<proteinExistence type="inferred from homology"/>
<dbReference type="PANTHER" id="PTHR30477:SF13">
    <property type="entry name" value="IRON TRANSPORT SYSTEM MEMBRANE PROTEIN HI_0360-RELATED"/>
    <property type="match status" value="1"/>
</dbReference>
<feature type="transmembrane region" description="Helical" evidence="7">
    <location>
        <begin position="113"/>
        <end position="130"/>
    </location>
</feature>
<gene>
    <name evidence="8" type="ORF">QS713_08155</name>
</gene>
<sequence>METMSNLFEQLRILCTYIPGLDLLASEPFLFRPLLMLVVLGTVGGIIGVVINLRCAEFNAEAMVHSVFPGIVAGAVYGGIDSIIPVASAVAVLAALALTYFSRQNVGRTSEAGTAVVLTSFFSFGIVLSLKKGDMSGQLEALMFGRLLEVTDYRLTQALVVCLAAGVLVVLAWRGQIYCAFDRVGTAASGISLLRADLVLNVAIAAVVAAASSAVGSLLVIGYLVVPGAAARLLAGRVRSMLAISIAVGIGGGYLGMLMMLIPAPRPVSPQASVALSVIALYFVALAARTALRTDRTALRTGRKQTASARTEFVEAH</sequence>
<keyword evidence="4 7" id="KW-1133">Transmembrane helix</keyword>
<comment type="similarity">
    <text evidence="2 6">Belongs to the ABC-3 integral membrane protein family.</text>
</comment>
<comment type="subcellular location">
    <subcellularLocation>
        <location evidence="6">Cell membrane</location>
        <topology evidence="6">Multi-pass membrane protein</topology>
    </subcellularLocation>
    <subcellularLocation>
        <location evidence="1">Membrane</location>
        <topology evidence="1">Multi-pass membrane protein</topology>
    </subcellularLocation>
</comment>
<dbReference type="EMBL" id="JASXSX010000004">
    <property type="protein sequence ID" value="MDT3768027.1"/>
    <property type="molecule type" value="Genomic_DNA"/>
</dbReference>
<evidence type="ECO:0000256" key="5">
    <source>
        <dbReference type="ARBA" id="ARBA00023136"/>
    </source>
</evidence>
<comment type="caution">
    <text evidence="8">The sequence shown here is derived from an EMBL/GenBank/DDBJ whole genome shotgun (WGS) entry which is preliminary data.</text>
</comment>
<evidence type="ECO:0000256" key="1">
    <source>
        <dbReference type="ARBA" id="ARBA00004141"/>
    </source>
</evidence>
<dbReference type="InterPro" id="IPR001626">
    <property type="entry name" value="ABC_TroCD"/>
</dbReference>
<evidence type="ECO:0000256" key="6">
    <source>
        <dbReference type="RuleBase" id="RU003943"/>
    </source>
</evidence>
<dbReference type="InterPro" id="IPR037294">
    <property type="entry name" value="ABC_BtuC-like"/>
</dbReference>
<evidence type="ECO:0000256" key="2">
    <source>
        <dbReference type="ARBA" id="ARBA00008034"/>
    </source>
</evidence>
<dbReference type="PANTHER" id="PTHR30477">
    <property type="entry name" value="ABC-TRANSPORTER METAL-BINDING PROTEIN"/>
    <property type="match status" value="1"/>
</dbReference>
<keyword evidence="3 6" id="KW-0812">Transmembrane</keyword>
<feature type="transmembrane region" description="Helical" evidence="7">
    <location>
        <begin position="155"/>
        <end position="173"/>
    </location>
</feature>
<evidence type="ECO:0000313" key="9">
    <source>
        <dbReference type="Proteomes" id="UP001247542"/>
    </source>
</evidence>
<name>A0ABU3ICD8_9ACTO</name>
<protein>
    <submittedName>
        <fullName evidence="8">Metal ABC transporter permease</fullName>
    </submittedName>
</protein>
<feature type="transmembrane region" description="Helical" evidence="7">
    <location>
        <begin position="193"/>
        <end position="211"/>
    </location>
</feature>
<evidence type="ECO:0000256" key="3">
    <source>
        <dbReference type="ARBA" id="ARBA00022692"/>
    </source>
</evidence>
<dbReference type="SUPFAM" id="SSF81345">
    <property type="entry name" value="ABC transporter involved in vitamin B12 uptake, BtuC"/>
    <property type="match status" value="1"/>
</dbReference>
<dbReference type="Gene3D" id="1.10.3470.10">
    <property type="entry name" value="ABC transporter involved in vitamin B12 uptake, BtuC"/>
    <property type="match status" value="1"/>
</dbReference>
<dbReference type="Pfam" id="PF00950">
    <property type="entry name" value="ABC-3"/>
    <property type="match status" value="1"/>
</dbReference>
<keyword evidence="6" id="KW-0813">Transport</keyword>
<feature type="transmembrane region" description="Helical" evidence="7">
    <location>
        <begin position="83"/>
        <end position="101"/>
    </location>
</feature>
<evidence type="ECO:0000256" key="7">
    <source>
        <dbReference type="SAM" id="Phobius"/>
    </source>
</evidence>
<reference evidence="8 9" key="1">
    <citation type="submission" date="2023-06" db="EMBL/GenBank/DDBJ databases">
        <title>Draft genome sequence of Gleimia hominis type strain CCUG 57540T.</title>
        <authorList>
            <person name="Salva-Serra F."/>
            <person name="Cardew S."/>
            <person name="Jensie Markopoulos S."/>
            <person name="Ohlen M."/>
            <person name="Inganas E."/>
            <person name="Svensson-Stadler L."/>
            <person name="Moore E.R.B."/>
        </authorList>
    </citation>
    <scope>NUCLEOTIDE SEQUENCE [LARGE SCALE GENOMIC DNA]</scope>
    <source>
        <strain evidence="8 9">CCUG 57540</strain>
    </source>
</reference>
<evidence type="ECO:0000313" key="8">
    <source>
        <dbReference type="EMBL" id="MDT3768027.1"/>
    </source>
</evidence>
<feature type="transmembrane region" description="Helical" evidence="7">
    <location>
        <begin position="274"/>
        <end position="292"/>
    </location>
</feature>
<feature type="transmembrane region" description="Helical" evidence="7">
    <location>
        <begin position="58"/>
        <end position="77"/>
    </location>
</feature>
<keyword evidence="5 7" id="KW-0472">Membrane</keyword>
<feature type="transmembrane region" description="Helical" evidence="7">
    <location>
        <begin position="29"/>
        <end position="51"/>
    </location>
</feature>
<dbReference type="RefSeq" id="WP_313274334.1">
    <property type="nucleotide sequence ID" value="NZ_JASXSX010000004.1"/>
</dbReference>
<dbReference type="Proteomes" id="UP001247542">
    <property type="component" value="Unassembled WGS sequence"/>
</dbReference>
<evidence type="ECO:0000256" key="4">
    <source>
        <dbReference type="ARBA" id="ARBA00022989"/>
    </source>
</evidence>